<dbReference type="InterPro" id="IPR000983">
    <property type="entry name" value="Bac_GSPG_pilin"/>
</dbReference>
<dbReference type="SUPFAM" id="SSF54523">
    <property type="entry name" value="Pili subunits"/>
    <property type="match status" value="1"/>
</dbReference>
<organism evidence="8">
    <name type="scientific">marine sediment metagenome</name>
    <dbReference type="NCBI Taxonomy" id="412755"/>
    <lineage>
        <taxon>unclassified sequences</taxon>
        <taxon>metagenomes</taxon>
        <taxon>ecological metagenomes</taxon>
    </lineage>
</organism>
<dbReference type="PRINTS" id="PR00813">
    <property type="entry name" value="BCTERIALGSPG"/>
</dbReference>
<dbReference type="NCBIfam" id="TIGR02532">
    <property type="entry name" value="IV_pilin_GFxxxE"/>
    <property type="match status" value="1"/>
</dbReference>
<evidence type="ECO:0000256" key="6">
    <source>
        <dbReference type="SAM" id="Phobius"/>
    </source>
</evidence>
<gene>
    <name evidence="8" type="ORF">LCGC14_0321120</name>
</gene>
<protein>
    <recommendedName>
        <fullName evidence="7">Type II secretion system protein GspG C-terminal domain-containing protein</fullName>
    </recommendedName>
</protein>
<comment type="subcellular location">
    <subcellularLocation>
        <location evidence="1">Membrane</location>
        <topology evidence="1">Single-pass membrane protein</topology>
    </subcellularLocation>
</comment>
<dbReference type="Pfam" id="PF07963">
    <property type="entry name" value="N_methyl"/>
    <property type="match status" value="1"/>
</dbReference>
<dbReference type="InterPro" id="IPR012902">
    <property type="entry name" value="N_methyl_site"/>
</dbReference>
<proteinExistence type="predicted"/>
<dbReference type="GO" id="GO:0015628">
    <property type="term" value="P:protein secretion by the type II secretion system"/>
    <property type="evidence" value="ECO:0007669"/>
    <property type="project" value="InterPro"/>
</dbReference>
<name>A0A0F9TJ94_9ZZZZ</name>
<evidence type="ECO:0000313" key="8">
    <source>
        <dbReference type="EMBL" id="KKN81275.1"/>
    </source>
</evidence>
<comment type="caution">
    <text evidence="8">The sequence shown here is derived from an EMBL/GenBank/DDBJ whole genome shotgun (WGS) entry which is preliminary data.</text>
</comment>
<evidence type="ECO:0000256" key="5">
    <source>
        <dbReference type="ARBA" id="ARBA00023136"/>
    </source>
</evidence>
<dbReference type="InterPro" id="IPR045584">
    <property type="entry name" value="Pilin-like"/>
</dbReference>
<sequence>MTHKGFTLVEILIVVVILGILAAIVVPQFTEASKEARESALASDLQTVRSQLELYRIQHKGDYPANTSNLMIVTDIDGAAGADYGPYLTKFPSNPFTDTATVDVDGTKGGSSHGWYYKSSTGEFTPDDDAHMAW</sequence>
<dbReference type="AlphaFoldDB" id="A0A0F9TJ94"/>
<evidence type="ECO:0000256" key="1">
    <source>
        <dbReference type="ARBA" id="ARBA00004167"/>
    </source>
</evidence>
<dbReference type="Gene3D" id="3.30.700.10">
    <property type="entry name" value="Glycoprotein, Type 4 Pilin"/>
    <property type="match status" value="1"/>
</dbReference>
<feature type="transmembrane region" description="Helical" evidence="6">
    <location>
        <begin position="6"/>
        <end position="27"/>
    </location>
</feature>
<feature type="domain" description="Type II secretion system protein GspG C-terminal" evidence="7">
    <location>
        <begin position="30"/>
        <end position="103"/>
    </location>
</feature>
<keyword evidence="5 6" id="KW-0472">Membrane</keyword>
<dbReference type="PROSITE" id="PS00409">
    <property type="entry name" value="PROKAR_NTER_METHYL"/>
    <property type="match status" value="1"/>
</dbReference>
<keyword evidence="3 6" id="KW-0812">Transmembrane</keyword>
<evidence type="ECO:0000256" key="2">
    <source>
        <dbReference type="ARBA" id="ARBA00022481"/>
    </source>
</evidence>
<dbReference type="EMBL" id="LAZR01000217">
    <property type="protein sequence ID" value="KKN81275.1"/>
    <property type="molecule type" value="Genomic_DNA"/>
</dbReference>
<dbReference type="Pfam" id="PF08334">
    <property type="entry name" value="T2SSG"/>
    <property type="match status" value="1"/>
</dbReference>
<dbReference type="InterPro" id="IPR013545">
    <property type="entry name" value="T2SS_protein-GspG_C"/>
</dbReference>
<dbReference type="GO" id="GO:0015627">
    <property type="term" value="C:type II protein secretion system complex"/>
    <property type="evidence" value="ECO:0007669"/>
    <property type="project" value="InterPro"/>
</dbReference>
<evidence type="ECO:0000259" key="7">
    <source>
        <dbReference type="Pfam" id="PF08334"/>
    </source>
</evidence>
<keyword evidence="2" id="KW-0488">Methylation</keyword>
<evidence type="ECO:0000256" key="4">
    <source>
        <dbReference type="ARBA" id="ARBA00022989"/>
    </source>
</evidence>
<dbReference type="GO" id="GO:0016020">
    <property type="term" value="C:membrane"/>
    <property type="evidence" value="ECO:0007669"/>
    <property type="project" value="UniProtKB-SubCell"/>
</dbReference>
<evidence type="ECO:0000256" key="3">
    <source>
        <dbReference type="ARBA" id="ARBA00022692"/>
    </source>
</evidence>
<dbReference type="PANTHER" id="PTHR30093">
    <property type="entry name" value="GENERAL SECRETION PATHWAY PROTEIN G"/>
    <property type="match status" value="1"/>
</dbReference>
<accession>A0A0F9TJ94</accession>
<dbReference type="PANTHER" id="PTHR30093:SF44">
    <property type="entry name" value="TYPE II SECRETION SYSTEM CORE PROTEIN G"/>
    <property type="match status" value="1"/>
</dbReference>
<keyword evidence="4 6" id="KW-1133">Transmembrane helix</keyword>
<reference evidence="8" key="1">
    <citation type="journal article" date="2015" name="Nature">
        <title>Complex archaea that bridge the gap between prokaryotes and eukaryotes.</title>
        <authorList>
            <person name="Spang A."/>
            <person name="Saw J.H."/>
            <person name="Jorgensen S.L."/>
            <person name="Zaremba-Niedzwiedzka K."/>
            <person name="Martijn J."/>
            <person name="Lind A.E."/>
            <person name="van Eijk R."/>
            <person name="Schleper C."/>
            <person name="Guy L."/>
            <person name="Ettema T.J."/>
        </authorList>
    </citation>
    <scope>NUCLEOTIDE SEQUENCE</scope>
</reference>